<feature type="coiled-coil region" evidence="3">
    <location>
        <begin position="336"/>
        <end position="394"/>
    </location>
</feature>
<keyword evidence="3" id="KW-0175">Coiled coil</keyword>
<evidence type="ECO:0000256" key="3">
    <source>
        <dbReference type="SAM" id="Coils"/>
    </source>
</evidence>
<feature type="region of interest" description="Disordered" evidence="4">
    <location>
        <begin position="278"/>
        <end position="298"/>
    </location>
</feature>
<dbReference type="Pfam" id="PF21674">
    <property type="entry name" value="CCDC22_N"/>
    <property type="match status" value="1"/>
</dbReference>
<name>A0AAN8ZXB8_HALRR</name>
<proteinExistence type="inferred from homology"/>
<feature type="compositionally biased region" description="Polar residues" evidence="4">
    <location>
        <begin position="278"/>
        <end position="290"/>
    </location>
</feature>
<comment type="caution">
    <text evidence="7">The sequence shown here is derived from an EMBL/GenBank/DDBJ whole genome shotgun (WGS) entry which is preliminary data.</text>
</comment>
<feature type="domain" description="CCDC22 N-terminal" evidence="6">
    <location>
        <begin position="1"/>
        <end position="107"/>
    </location>
</feature>
<dbReference type="EMBL" id="JAXCGZ010019002">
    <property type="protein sequence ID" value="KAK7066834.1"/>
    <property type="molecule type" value="Genomic_DNA"/>
</dbReference>
<evidence type="ECO:0000256" key="1">
    <source>
        <dbReference type="ARBA" id="ARBA00006438"/>
    </source>
</evidence>
<comment type="similarity">
    <text evidence="1">Belongs to the CCDC22 family.</text>
</comment>
<dbReference type="PANTHER" id="PTHR15668">
    <property type="entry name" value="JM1 PROTEIN"/>
    <property type="match status" value="1"/>
</dbReference>
<sequence>MEEVDKIIILTLNQLGCDLIEEIKSIADFSVSEVITGVTKCLKTINSTADLPNSLPHNMAQRFRAASAIAQAIKDVGYPGDVGYQSLLYPSETDLRKILMFLLEKLPKDTAAVSDEPLNKASLIHQEVKKKLSVALRQAWIPPNCSRVLREYSTHASVTKYGSHHTNPFASKPYFLMECPSKLSPAKKRYYDAYARRVTSLVGRRHFIPSLLNQHAVQLQRDRIIPSLVHEKEAVDVPKMEPLFGKNLSEPSRVLAPVEQHSLLSTFGTSKQLFNTDSVDTQSSASSTTPEVDMTTEDKIEKKREDCLAQCQEEVKDITHKIQDCVSIVADSGSTLSKLEECLKSEDALLEEKSNELKMMQRTASLIPDSETNIQKIQTNINNSEEKMHRLQHQWKAHKEPLDEQLAKLTSDMALKKGSKEQLYAKLSELREKMRGMVQDASRKENLLAQLKGQVENMNRDINRSVYTKRIVDISAKVRKQKDEIDRVLADTRTIQKEINTLSGKLERTFAVVESTAFREAESNERARQVYRAVAAVHEGCGDLVDIIRETGAVQREISDLREQVDLEKSKKVAENLEQLKSDLNQFKKENASLKQQLQ</sequence>
<dbReference type="Proteomes" id="UP001381693">
    <property type="component" value="Unassembled WGS sequence"/>
</dbReference>
<accession>A0AAN8ZXB8</accession>
<feature type="coiled-coil region" evidence="3">
    <location>
        <begin position="570"/>
        <end position="597"/>
    </location>
</feature>
<evidence type="ECO:0000313" key="8">
    <source>
        <dbReference type="Proteomes" id="UP001381693"/>
    </source>
</evidence>
<keyword evidence="8" id="KW-1185">Reference proteome</keyword>
<gene>
    <name evidence="7" type="ORF">SK128_000984</name>
</gene>
<evidence type="ECO:0000259" key="6">
    <source>
        <dbReference type="Pfam" id="PF21674"/>
    </source>
</evidence>
<dbReference type="InterPro" id="IPR048348">
    <property type="entry name" value="CCDC22_CC"/>
</dbReference>
<dbReference type="InterPro" id="IPR048349">
    <property type="entry name" value="CCDC22_N"/>
</dbReference>
<dbReference type="InterPro" id="IPR008530">
    <property type="entry name" value="CCDC22"/>
</dbReference>
<feature type="domain" description="CCDC22 coiled-coil" evidence="5">
    <location>
        <begin position="264"/>
        <end position="571"/>
    </location>
</feature>
<evidence type="ECO:0000313" key="7">
    <source>
        <dbReference type="EMBL" id="KAK7066834.1"/>
    </source>
</evidence>
<evidence type="ECO:0000256" key="2">
    <source>
        <dbReference type="ARBA" id="ARBA00017553"/>
    </source>
</evidence>
<dbReference type="Pfam" id="PF05667">
    <property type="entry name" value="CCDC22_CC"/>
    <property type="match status" value="1"/>
</dbReference>
<feature type="coiled-coil region" evidence="3">
    <location>
        <begin position="420"/>
        <end position="461"/>
    </location>
</feature>
<dbReference type="AlphaFoldDB" id="A0AAN8ZXB8"/>
<dbReference type="PANTHER" id="PTHR15668:SF4">
    <property type="entry name" value="COILED-COIL DOMAIN-CONTAINING PROTEIN 22"/>
    <property type="match status" value="1"/>
</dbReference>
<dbReference type="GO" id="GO:2000060">
    <property type="term" value="P:positive regulation of ubiquitin-dependent protein catabolic process"/>
    <property type="evidence" value="ECO:0007669"/>
    <property type="project" value="TreeGrafter"/>
</dbReference>
<evidence type="ECO:0000256" key="4">
    <source>
        <dbReference type="SAM" id="MobiDB-lite"/>
    </source>
</evidence>
<dbReference type="GO" id="GO:0097602">
    <property type="term" value="F:cullin family protein binding"/>
    <property type="evidence" value="ECO:0007669"/>
    <property type="project" value="TreeGrafter"/>
</dbReference>
<organism evidence="7 8">
    <name type="scientific">Halocaridina rubra</name>
    <name type="common">Hawaiian red shrimp</name>
    <dbReference type="NCBI Taxonomy" id="373956"/>
    <lineage>
        <taxon>Eukaryota</taxon>
        <taxon>Metazoa</taxon>
        <taxon>Ecdysozoa</taxon>
        <taxon>Arthropoda</taxon>
        <taxon>Crustacea</taxon>
        <taxon>Multicrustacea</taxon>
        <taxon>Malacostraca</taxon>
        <taxon>Eumalacostraca</taxon>
        <taxon>Eucarida</taxon>
        <taxon>Decapoda</taxon>
        <taxon>Pleocyemata</taxon>
        <taxon>Caridea</taxon>
        <taxon>Atyoidea</taxon>
        <taxon>Atyidae</taxon>
        <taxon>Halocaridina</taxon>
    </lineage>
</organism>
<reference evidence="7 8" key="1">
    <citation type="submission" date="2023-11" db="EMBL/GenBank/DDBJ databases">
        <title>Halocaridina rubra genome assembly.</title>
        <authorList>
            <person name="Smith C."/>
        </authorList>
    </citation>
    <scope>NUCLEOTIDE SEQUENCE [LARGE SCALE GENOMIC DNA]</scope>
    <source>
        <strain evidence="7">EP-1</strain>
        <tissue evidence="7">Whole</tissue>
    </source>
</reference>
<protein>
    <recommendedName>
        <fullName evidence="2">Coiled-coil domain-containing protein 22 homolog</fullName>
    </recommendedName>
</protein>
<evidence type="ECO:0000259" key="5">
    <source>
        <dbReference type="Pfam" id="PF05667"/>
    </source>
</evidence>